<reference evidence="1" key="1">
    <citation type="journal article" date="2015" name="Nature">
        <title>Complex archaea that bridge the gap between prokaryotes and eukaryotes.</title>
        <authorList>
            <person name="Spang A."/>
            <person name="Saw J.H."/>
            <person name="Jorgensen S.L."/>
            <person name="Zaremba-Niedzwiedzka K."/>
            <person name="Martijn J."/>
            <person name="Lind A.E."/>
            <person name="van Eijk R."/>
            <person name="Schleper C."/>
            <person name="Guy L."/>
            <person name="Ettema T.J."/>
        </authorList>
    </citation>
    <scope>NUCLEOTIDE SEQUENCE</scope>
</reference>
<accession>A0A0F9AEM8</accession>
<dbReference type="AlphaFoldDB" id="A0A0F9AEM8"/>
<name>A0A0F9AEM8_9ZZZZ</name>
<organism evidence="1">
    <name type="scientific">marine sediment metagenome</name>
    <dbReference type="NCBI Taxonomy" id="412755"/>
    <lineage>
        <taxon>unclassified sequences</taxon>
        <taxon>metagenomes</taxon>
        <taxon>ecological metagenomes</taxon>
    </lineage>
</organism>
<comment type="caution">
    <text evidence="1">The sequence shown here is derived from an EMBL/GenBank/DDBJ whole genome shotgun (WGS) entry which is preliminary data.</text>
</comment>
<dbReference type="EMBL" id="LAZR01043116">
    <property type="protein sequence ID" value="KKL07865.1"/>
    <property type="molecule type" value="Genomic_DNA"/>
</dbReference>
<proteinExistence type="predicted"/>
<protein>
    <submittedName>
        <fullName evidence="1">Uncharacterized protein</fullName>
    </submittedName>
</protein>
<sequence>MSETHECEKARHLFCEFLHELDACQPTCTGLYGTDSLTEDPINVDRAD</sequence>
<evidence type="ECO:0000313" key="1">
    <source>
        <dbReference type="EMBL" id="KKL07865.1"/>
    </source>
</evidence>
<gene>
    <name evidence="1" type="ORF">LCGC14_2581690</name>
</gene>
<feature type="non-terminal residue" evidence="1">
    <location>
        <position position="48"/>
    </location>
</feature>